<protein>
    <submittedName>
        <fullName evidence="1">Uncharacterized protein</fullName>
    </submittedName>
</protein>
<dbReference type="EMBL" id="NOZQ01000119">
    <property type="protein sequence ID" value="OYD15457.1"/>
    <property type="molecule type" value="Genomic_DNA"/>
</dbReference>
<proteinExistence type="predicted"/>
<gene>
    <name evidence="1" type="ORF">CH333_05690</name>
</gene>
<evidence type="ECO:0000313" key="1">
    <source>
        <dbReference type="EMBL" id="OYD15457.1"/>
    </source>
</evidence>
<accession>A0A235BUL2</accession>
<name>A0A235BUL2_UNCW3</name>
<evidence type="ECO:0000313" key="2">
    <source>
        <dbReference type="Proteomes" id="UP000215215"/>
    </source>
</evidence>
<sequence>MKSLNEIRRIKAEVEAELLKLPGVTGVDVGYKYVKGKKTNVLAIRVLVKEKKDVPEEEAVPREIRGVPTDVIERRFVLHSGQTDARGDNSTSA</sequence>
<comment type="caution">
    <text evidence="1">The sequence shown here is derived from an EMBL/GenBank/DDBJ whole genome shotgun (WGS) entry which is preliminary data.</text>
</comment>
<dbReference type="AlphaFoldDB" id="A0A235BUL2"/>
<organism evidence="1 2">
    <name type="scientific">candidate division WOR-3 bacterium JGI_Cruoil_03_44_89</name>
    <dbReference type="NCBI Taxonomy" id="1973748"/>
    <lineage>
        <taxon>Bacteria</taxon>
        <taxon>Bacteria division WOR-3</taxon>
    </lineage>
</organism>
<reference evidence="1 2" key="1">
    <citation type="submission" date="2017-07" db="EMBL/GenBank/DDBJ databases">
        <title>Recovery of genomes from metagenomes via a dereplication, aggregation, and scoring strategy.</title>
        <authorList>
            <person name="Sieber C.M."/>
            <person name="Probst A.J."/>
            <person name="Sharrar A."/>
            <person name="Thomas B.C."/>
            <person name="Hess M."/>
            <person name="Tringe S.G."/>
            <person name="Banfield J.F."/>
        </authorList>
    </citation>
    <scope>NUCLEOTIDE SEQUENCE [LARGE SCALE GENOMIC DNA]</scope>
    <source>
        <strain evidence="1">JGI_Cruoil_03_44_89</strain>
    </source>
</reference>
<dbReference type="Proteomes" id="UP000215215">
    <property type="component" value="Unassembled WGS sequence"/>
</dbReference>